<keyword evidence="3" id="KW-1185">Reference proteome</keyword>
<reference evidence="2 3" key="1">
    <citation type="submission" date="2022-03" db="EMBL/GenBank/DDBJ databases">
        <title>Sinomonas sp. isolated from a soil.</title>
        <authorList>
            <person name="Han J."/>
            <person name="Kim D.-U."/>
        </authorList>
    </citation>
    <scope>NUCLEOTIDE SEQUENCE [LARGE SCALE GENOMIC DNA]</scope>
    <source>
        <strain evidence="2 3">5-5</strain>
    </source>
</reference>
<organism evidence="2 3">
    <name type="scientific">Sinomonas terrae</name>
    <dbReference type="NCBI Taxonomy" id="2908838"/>
    <lineage>
        <taxon>Bacteria</taxon>
        <taxon>Bacillati</taxon>
        <taxon>Actinomycetota</taxon>
        <taxon>Actinomycetes</taxon>
        <taxon>Micrococcales</taxon>
        <taxon>Micrococcaceae</taxon>
        <taxon>Sinomonas</taxon>
    </lineage>
</organism>
<evidence type="ECO:0000313" key="2">
    <source>
        <dbReference type="EMBL" id="MCH6471043.1"/>
    </source>
</evidence>
<sequence length="88" mass="9373">MHSRSGIQSPSATNDDGGKAAVDRSPLLSVTKGNPTPEELAALTAVLAAVGSAEPEPTEVADAPTRRERIRRATLRPRPMLGQRRGRF</sequence>
<proteinExistence type="predicted"/>
<feature type="compositionally biased region" description="Polar residues" evidence="1">
    <location>
        <begin position="1"/>
        <end position="14"/>
    </location>
</feature>
<evidence type="ECO:0000256" key="1">
    <source>
        <dbReference type="SAM" id="MobiDB-lite"/>
    </source>
</evidence>
<dbReference type="InterPro" id="IPR032716">
    <property type="entry name" value="ACC_epsilon"/>
</dbReference>
<name>A0ABS9U2X2_9MICC</name>
<protein>
    <submittedName>
        <fullName evidence="2">Acyl-CoA carboxylase subunit epsilon</fullName>
    </submittedName>
</protein>
<feature type="region of interest" description="Disordered" evidence="1">
    <location>
        <begin position="1"/>
        <end position="35"/>
    </location>
</feature>
<dbReference type="EMBL" id="JAKZBV010000001">
    <property type="protein sequence ID" value="MCH6471043.1"/>
    <property type="molecule type" value="Genomic_DNA"/>
</dbReference>
<evidence type="ECO:0000313" key="3">
    <source>
        <dbReference type="Proteomes" id="UP001202922"/>
    </source>
</evidence>
<dbReference type="Proteomes" id="UP001202922">
    <property type="component" value="Unassembled WGS sequence"/>
</dbReference>
<dbReference type="Pfam" id="PF13822">
    <property type="entry name" value="ACC_epsilon"/>
    <property type="match status" value="1"/>
</dbReference>
<gene>
    <name evidence="2" type="ORF">L0M17_13830</name>
</gene>
<comment type="caution">
    <text evidence="2">The sequence shown here is derived from an EMBL/GenBank/DDBJ whole genome shotgun (WGS) entry which is preliminary data.</text>
</comment>
<dbReference type="RefSeq" id="WP_241054629.1">
    <property type="nucleotide sequence ID" value="NZ_JAKZBV010000001.1"/>
</dbReference>
<accession>A0ABS9U2X2</accession>